<gene>
    <name evidence="1" type="ORF">RFV38_12940</name>
</gene>
<sequence length="41" mass="4729">MVKKILSVVIPRFSDGPSTRTGFYKVIQKIDTKTFKLIEEN</sequence>
<dbReference type="RefSeq" id="WP_320314723.1">
    <property type="nucleotide sequence ID" value="NZ_JAVIKH010000035.1"/>
</dbReference>
<accession>A0ABU4WDZ8</accession>
<comment type="caution">
    <text evidence="1">The sequence shown here is derived from an EMBL/GenBank/DDBJ whole genome shotgun (WGS) entry which is preliminary data.</text>
</comment>
<reference evidence="2" key="1">
    <citation type="submission" date="2023-07" db="EMBL/GenBank/DDBJ databases">
        <authorList>
            <person name="Colorado M.A."/>
            <person name="Villamil L.M."/>
            <person name="Melo J.F."/>
            <person name="Rodriguez J.A."/>
            <person name="Ruiz R.Y."/>
        </authorList>
    </citation>
    <scope>NUCLEOTIDE SEQUENCE [LARGE SCALE GENOMIC DNA]</scope>
    <source>
        <strain evidence="2">C33</strain>
    </source>
</reference>
<keyword evidence="2" id="KW-1185">Reference proteome</keyword>
<proteinExistence type="predicted"/>
<name>A0ABU4WDZ8_9FUSO</name>
<dbReference type="EMBL" id="JAVIKH010000035">
    <property type="protein sequence ID" value="MDX8337385.1"/>
    <property type="molecule type" value="Genomic_DNA"/>
</dbReference>
<evidence type="ECO:0000313" key="2">
    <source>
        <dbReference type="Proteomes" id="UP001279681"/>
    </source>
</evidence>
<dbReference type="Proteomes" id="UP001279681">
    <property type="component" value="Unassembled WGS sequence"/>
</dbReference>
<organism evidence="1 2">
    <name type="scientific">Candidatus Cetobacterium colombiensis</name>
    <dbReference type="NCBI Taxonomy" id="3073100"/>
    <lineage>
        <taxon>Bacteria</taxon>
        <taxon>Fusobacteriati</taxon>
        <taxon>Fusobacteriota</taxon>
        <taxon>Fusobacteriia</taxon>
        <taxon>Fusobacteriales</taxon>
        <taxon>Fusobacteriaceae</taxon>
        <taxon>Cetobacterium</taxon>
    </lineage>
</organism>
<evidence type="ECO:0000313" key="1">
    <source>
        <dbReference type="EMBL" id="MDX8337385.1"/>
    </source>
</evidence>
<protein>
    <submittedName>
        <fullName evidence="1">Uncharacterized protein</fullName>
    </submittedName>
</protein>